<proteinExistence type="predicted"/>
<sequence length="154" mass="17699">MKWTYILVLCIGAGFILLVIILKTILAQLRQSLRQEVSQRYPEHQILIQSLGANFFSQKSKGGTHIRGNGALVLTVEELWFLLAVPRREITIPLADIRAVSLTRSHLNKRAFRPLLTLEYNTVDGPDVVSWLVEQPEKWIQLLEEQLEQDQNLQ</sequence>
<reference evidence="2 3" key="1">
    <citation type="submission" date="2024-09" db="EMBL/GenBank/DDBJ databases">
        <title>Laminarin stimulates single cell rates of sulfate reduction while oxygen inhibits transcriptomic activity in coastal marine sediment.</title>
        <authorList>
            <person name="Lindsay M."/>
            <person name="Orcutt B."/>
            <person name="Emerson D."/>
            <person name="Stepanauskas R."/>
            <person name="D'Angelo T."/>
        </authorList>
    </citation>
    <scope>NUCLEOTIDE SEQUENCE [LARGE SCALE GENOMIC DNA]</scope>
    <source>
        <strain evidence="2">SAG AM-311-K15</strain>
    </source>
</reference>
<dbReference type="Proteomes" id="UP001594351">
    <property type="component" value="Unassembled WGS sequence"/>
</dbReference>
<gene>
    <name evidence="2" type="ORF">ACFL27_27240</name>
</gene>
<evidence type="ECO:0000256" key="1">
    <source>
        <dbReference type="SAM" id="Phobius"/>
    </source>
</evidence>
<keyword evidence="1" id="KW-0472">Membrane</keyword>
<evidence type="ECO:0000313" key="2">
    <source>
        <dbReference type="EMBL" id="MFC1853896.1"/>
    </source>
</evidence>
<comment type="caution">
    <text evidence="2">The sequence shown here is derived from an EMBL/GenBank/DDBJ whole genome shotgun (WGS) entry which is preliminary data.</text>
</comment>
<keyword evidence="1" id="KW-1133">Transmembrane helix</keyword>
<organism evidence="2 3">
    <name type="scientific">candidate division CSSED10-310 bacterium</name>
    <dbReference type="NCBI Taxonomy" id="2855610"/>
    <lineage>
        <taxon>Bacteria</taxon>
        <taxon>Bacteria division CSSED10-310</taxon>
    </lineage>
</organism>
<evidence type="ECO:0000313" key="3">
    <source>
        <dbReference type="Proteomes" id="UP001594351"/>
    </source>
</evidence>
<dbReference type="EMBL" id="JBHPBY010000638">
    <property type="protein sequence ID" value="MFC1853896.1"/>
    <property type="molecule type" value="Genomic_DNA"/>
</dbReference>
<accession>A0ABV6Z617</accession>
<feature type="transmembrane region" description="Helical" evidence="1">
    <location>
        <begin position="6"/>
        <end position="26"/>
    </location>
</feature>
<name>A0ABV6Z617_UNCC1</name>
<keyword evidence="1" id="KW-0812">Transmembrane</keyword>
<protein>
    <submittedName>
        <fullName evidence="2">Uncharacterized protein</fullName>
    </submittedName>
</protein>
<keyword evidence="3" id="KW-1185">Reference proteome</keyword>